<reference evidence="2 3" key="1">
    <citation type="submission" date="2024-01" db="EMBL/GenBank/DDBJ databases">
        <title>Genome assemblies of Stephania.</title>
        <authorList>
            <person name="Yang L."/>
        </authorList>
    </citation>
    <scope>NUCLEOTIDE SEQUENCE [LARGE SCALE GENOMIC DNA]</scope>
    <source>
        <strain evidence="2">YNDBR</strain>
        <tissue evidence="2">Leaf</tissue>
    </source>
</reference>
<dbReference type="AlphaFoldDB" id="A0AAP0EGY4"/>
<evidence type="ECO:0000256" key="1">
    <source>
        <dbReference type="SAM" id="MobiDB-lite"/>
    </source>
</evidence>
<dbReference type="EMBL" id="JBBNAF010000012">
    <property type="protein sequence ID" value="KAK9093079.1"/>
    <property type="molecule type" value="Genomic_DNA"/>
</dbReference>
<proteinExistence type="predicted"/>
<gene>
    <name evidence="2" type="ORF">Syun_027990</name>
</gene>
<sequence length="67" mass="7360">MSRRDRKGVLQDEGSHIVKRQENDPIIARDGTEGEAFESSEDSLGSEKIGEAMMEATMGHEPLEAAE</sequence>
<keyword evidence="3" id="KW-1185">Reference proteome</keyword>
<feature type="region of interest" description="Disordered" evidence="1">
    <location>
        <begin position="1"/>
        <end position="51"/>
    </location>
</feature>
<comment type="caution">
    <text evidence="2">The sequence shown here is derived from an EMBL/GenBank/DDBJ whole genome shotgun (WGS) entry which is preliminary data.</text>
</comment>
<accession>A0AAP0EGY4</accession>
<name>A0AAP0EGY4_9MAGN</name>
<feature type="compositionally biased region" description="Basic and acidic residues" evidence="1">
    <location>
        <begin position="7"/>
        <end position="23"/>
    </location>
</feature>
<protein>
    <submittedName>
        <fullName evidence="2">Uncharacterized protein</fullName>
    </submittedName>
</protein>
<organism evidence="2 3">
    <name type="scientific">Stephania yunnanensis</name>
    <dbReference type="NCBI Taxonomy" id="152371"/>
    <lineage>
        <taxon>Eukaryota</taxon>
        <taxon>Viridiplantae</taxon>
        <taxon>Streptophyta</taxon>
        <taxon>Embryophyta</taxon>
        <taxon>Tracheophyta</taxon>
        <taxon>Spermatophyta</taxon>
        <taxon>Magnoliopsida</taxon>
        <taxon>Ranunculales</taxon>
        <taxon>Menispermaceae</taxon>
        <taxon>Menispermoideae</taxon>
        <taxon>Cissampelideae</taxon>
        <taxon>Stephania</taxon>
    </lineage>
</organism>
<dbReference type="Proteomes" id="UP001420932">
    <property type="component" value="Unassembled WGS sequence"/>
</dbReference>
<evidence type="ECO:0000313" key="3">
    <source>
        <dbReference type="Proteomes" id="UP001420932"/>
    </source>
</evidence>
<evidence type="ECO:0000313" key="2">
    <source>
        <dbReference type="EMBL" id="KAK9093079.1"/>
    </source>
</evidence>